<evidence type="ECO:0000256" key="1">
    <source>
        <dbReference type="SAM" id="Phobius"/>
    </source>
</evidence>
<accession>I0H543</accession>
<feature type="signal peptide" evidence="2">
    <location>
        <begin position="1"/>
        <end position="27"/>
    </location>
</feature>
<keyword evidence="1" id="KW-1133">Transmembrane helix</keyword>
<reference evidence="3 4" key="1">
    <citation type="submission" date="2012-02" db="EMBL/GenBank/DDBJ databases">
        <title>Complete genome sequence of Actinoplanes missouriensis 431 (= NBRC 102363).</title>
        <authorList>
            <person name="Ohnishi Y."/>
            <person name="Ishikawa J."/>
            <person name="Sekine M."/>
            <person name="Hosoyama A."/>
            <person name="Harada T."/>
            <person name="Narita H."/>
            <person name="Hata T."/>
            <person name="Konno Y."/>
            <person name="Tutikane K."/>
            <person name="Fujita N."/>
            <person name="Horinouchi S."/>
            <person name="Hayakawa M."/>
        </authorList>
    </citation>
    <scope>NUCLEOTIDE SEQUENCE [LARGE SCALE GENOMIC DNA]</scope>
    <source>
        <strain evidence="4">ATCC 14538 / DSM 43046 / CBS 188.64 / JCM 3121 / NBRC 102363 / NCIMB 12654 / NRRL B-3342 / UNCC 431</strain>
    </source>
</reference>
<dbReference type="HOGENOM" id="CLU_1387722_0_0_11"/>
<dbReference type="KEGG" id="ams:AMIS_29100"/>
<sequence length="196" mass="20968">MRRARRLLSPAGLIMAGLCLLLPFMSASCESGQQQVRWRVTYTGVDVVAGGKPAVAFTDDVTRRPMRTLDAEGERQLLGTSPTPLPPQPVAWMAVVLMTAALAATALPSRYWRATATAGLALPAAVLLVGATMLARRDATDAVAAVLSRTTSPEVRRWEHYGQVSDMFGYTYGLWIAVGTLSAVGVVNLVVAVSRR</sequence>
<evidence type="ECO:0000313" key="4">
    <source>
        <dbReference type="Proteomes" id="UP000007882"/>
    </source>
</evidence>
<name>I0H543_ACTM4</name>
<dbReference type="AlphaFoldDB" id="I0H543"/>
<keyword evidence="2" id="KW-0732">Signal</keyword>
<proteinExistence type="predicted"/>
<dbReference type="STRING" id="512565.AMIS_29100"/>
<keyword evidence="1" id="KW-0472">Membrane</keyword>
<dbReference type="Proteomes" id="UP000007882">
    <property type="component" value="Chromosome"/>
</dbReference>
<dbReference type="PROSITE" id="PS51257">
    <property type="entry name" value="PROKAR_LIPOPROTEIN"/>
    <property type="match status" value="1"/>
</dbReference>
<keyword evidence="1" id="KW-0812">Transmembrane</keyword>
<dbReference type="PATRIC" id="fig|512565.3.peg.2912"/>
<feature type="transmembrane region" description="Helical" evidence="1">
    <location>
        <begin position="114"/>
        <end position="135"/>
    </location>
</feature>
<keyword evidence="4" id="KW-1185">Reference proteome</keyword>
<evidence type="ECO:0000313" key="3">
    <source>
        <dbReference type="EMBL" id="BAL88130.1"/>
    </source>
</evidence>
<organism evidence="3 4">
    <name type="scientific">Actinoplanes missouriensis (strain ATCC 14538 / DSM 43046 / CBS 188.64 / JCM 3121 / NBRC 102363 / NCIMB 12654 / NRRL B-3342 / UNCC 431)</name>
    <dbReference type="NCBI Taxonomy" id="512565"/>
    <lineage>
        <taxon>Bacteria</taxon>
        <taxon>Bacillati</taxon>
        <taxon>Actinomycetota</taxon>
        <taxon>Actinomycetes</taxon>
        <taxon>Micromonosporales</taxon>
        <taxon>Micromonosporaceae</taxon>
        <taxon>Actinoplanes</taxon>
    </lineage>
</organism>
<feature type="transmembrane region" description="Helical" evidence="1">
    <location>
        <begin position="172"/>
        <end position="193"/>
    </location>
</feature>
<protein>
    <submittedName>
        <fullName evidence="3">Uncharacterized protein</fullName>
    </submittedName>
</protein>
<dbReference type="EMBL" id="AP012319">
    <property type="protein sequence ID" value="BAL88130.1"/>
    <property type="molecule type" value="Genomic_DNA"/>
</dbReference>
<feature type="transmembrane region" description="Helical" evidence="1">
    <location>
        <begin position="90"/>
        <end position="107"/>
    </location>
</feature>
<gene>
    <name evidence="3" type="ordered locus">AMIS_29100</name>
</gene>
<evidence type="ECO:0000256" key="2">
    <source>
        <dbReference type="SAM" id="SignalP"/>
    </source>
</evidence>
<feature type="chain" id="PRO_5003627345" evidence="2">
    <location>
        <begin position="28"/>
        <end position="196"/>
    </location>
</feature>